<feature type="domain" description="Topo IA-type catalytic" evidence="12">
    <location>
        <begin position="129"/>
        <end position="575"/>
    </location>
</feature>
<feature type="site" description="Interaction with DNA" evidence="10">
    <location>
        <position position="155"/>
    </location>
</feature>
<evidence type="ECO:0000256" key="5">
    <source>
        <dbReference type="ARBA" id="ARBA00022833"/>
    </source>
</evidence>
<dbReference type="Pfam" id="PF01751">
    <property type="entry name" value="Toprim"/>
    <property type="match status" value="1"/>
</dbReference>
<dbReference type="SMART" id="SM00437">
    <property type="entry name" value="TOP1Ac"/>
    <property type="match status" value="1"/>
</dbReference>
<feature type="domain" description="Toprim" evidence="11">
    <location>
        <begin position="3"/>
        <end position="113"/>
    </location>
</feature>
<dbReference type="Gene3D" id="2.70.20.10">
    <property type="entry name" value="Topoisomerase I, domain 3"/>
    <property type="match status" value="1"/>
</dbReference>
<dbReference type="PRINTS" id="PR00417">
    <property type="entry name" value="PRTPISMRASEI"/>
</dbReference>
<feature type="site" description="Interaction with DNA" evidence="10">
    <location>
        <position position="143"/>
    </location>
</feature>
<evidence type="ECO:0000313" key="13">
    <source>
        <dbReference type="EMBL" id="ADH86983.1"/>
    </source>
</evidence>
<feature type="site" description="Interaction with DNA" evidence="10">
    <location>
        <position position="140"/>
    </location>
</feature>
<dbReference type="SMART" id="SM00436">
    <property type="entry name" value="TOP1Bc"/>
    <property type="match status" value="1"/>
</dbReference>
<dbReference type="EMBL" id="CP001940">
    <property type="protein sequence ID" value="ADH86983.1"/>
    <property type="molecule type" value="Genomic_DNA"/>
</dbReference>
<dbReference type="SUPFAM" id="SSF57783">
    <property type="entry name" value="Zinc beta-ribbon"/>
    <property type="match status" value="2"/>
</dbReference>
<dbReference type="Proteomes" id="UP000001508">
    <property type="component" value="Chromosome"/>
</dbReference>
<dbReference type="GO" id="GO:0003677">
    <property type="term" value="F:DNA binding"/>
    <property type="evidence" value="ECO:0007669"/>
    <property type="project" value="UniProtKB-KW"/>
</dbReference>
<dbReference type="GO" id="GO:0006265">
    <property type="term" value="P:DNA topological change"/>
    <property type="evidence" value="ECO:0007669"/>
    <property type="project" value="UniProtKB-UniRule"/>
</dbReference>
<evidence type="ECO:0000256" key="7">
    <source>
        <dbReference type="ARBA" id="ARBA00023029"/>
    </source>
</evidence>
<dbReference type="InterPro" id="IPR013497">
    <property type="entry name" value="Topo_IA_cen"/>
</dbReference>
<comment type="function">
    <text evidence="10">Releases the supercoiling and torsional tension of DNA, which is introduced during the DNA replication and transcription, by transiently cleaving and rejoining one strand of the DNA duplex. Introduces a single-strand break via transesterification at a target site in duplex DNA. The scissile phosphodiester is attacked by the catalytic tyrosine of the enzyme, resulting in the formation of a DNA-(5'-phosphotyrosyl)-enzyme intermediate and the expulsion of a 3'-OH DNA strand. The free DNA strand then undergoes passage around the unbroken strand, thus removing DNA supercoils. Finally, in the religation step, the DNA 3'-OH attacks the covalent intermediate to expel the active-site tyrosine and restore the DNA phosphodiester backbone.</text>
</comment>
<dbReference type="OrthoDB" id="9804262at2"/>
<dbReference type="Pfam" id="PF01396">
    <property type="entry name" value="Zn_ribbon_Top1"/>
    <property type="match status" value="4"/>
</dbReference>
<reference evidence="14" key="1">
    <citation type="submission" date="2010-02" db="EMBL/GenBank/DDBJ databases">
        <title>Complete sequence of Desulfurivibrio alkaliphilus AHT2.</title>
        <authorList>
            <consortium name="US DOE Joint Genome Institute"/>
            <person name="Pitluck S."/>
            <person name="Chertkov O."/>
            <person name="Detter J.C."/>
            <person name="Han C."/>
            <person name="Tapia R."/>
            <person name="Larimer F."/>
            <person name="Land M."/>
            <person name="Hauser L."/>
            <person name="Kyrpides N."/>
            <person name="Mikhailova N."/>
            <person name="Sorokin D.Y."/>
            <person name="Muyzer G."/>
            <person name="Woyke T."/>
        </authorList>
    </citation>
    <scope>NUCLEOTIDE SEQUENCE [LARGE SCALE GENOMIC DNA]</scope>
    <source>
        <strain evidence="14">DSM 19089 / UNIQEM U267 / AHT2</strain>
    </source>
</reference>
<dbReference type="GO" id="GO:0005694">
    <property type="term" value="C:chromosome"/>
    <property type="evidence" value="ECO:0007669"/>
    <property type="project" value="InterPro"/>
</dbReference>
<organism evidence="13 14">
    <name type="scientific">Desulfurivibrio alkaliphilus (strain DSM 19089 / UNIQEM U267 / AHT2)</name>
    <dbReference type="NCBI Taxonomy" id="589865"/>
    <lineage>
        <taxon>Bacteria</taxon>
        <taxon>Pseudomonadati</taxon>
        <taxon>Thermodesulfobacteriota</taxon>
        <taxon>Desulfobulbia</taxon>
        <taxon>Desulfobulbales</taxon>
        <taxon>Desulfobulbaceae</taxon>
        <taxon>Desulfurivibrio</taxon>
    </lineage>
</organism>
<keyword evidence="9 10" id="KW-0413">Isomerase</keyword>
<evidence type="ECO:0000259" key="12">
    <source>
        <dbReference type="PROSITE" id="PS52039"/>
    </source>
</evidence>
<keyword evidence="8 10" id="KW-0238">DNA-binding</keyword>
<dbReference type="GO" id="GO:0008270">
    <property type="term" value="F:zinc ion binding"/>
    <property type="evidence" value="ECO:0007669"/>
    <property type="project" value="UniProtKB-KW"/>
</dbReference>
<feature type="region of interest" description="Interaction with DNA" evidence="10">
    <location>
        <begin position="163"/>
        <end position="168"/>
    </location>
</feature>
<dbReference type="InterPro" id="IPR023405">
    <property type="entry name" value="Topo_IA_core_domain"/>
</dbReference>
<feature type="active site" description="O-(5'-phospho-DNA)-tyrosine intermediate" evidence="10">
    <location>
        <position position="304"/>
    </location>
</feature>
<keyword evidence="5" id="KW-0862">Zinc</keyword>
<dbReference type="Pfam" id="PF01131">
    <property type="entry name" value="Topoisom_bac"/>
    <property type="match status" value="1"/>
</dbReference>
<dbReference type="STRING" id="589865.DaAHT2_2318"/>
<protein>
    <recommendedName>
        <fullName evidence="10">DNA topoisomerase 1</fullName>
        <ecNumber evidence="10">5.6.2.1</ecNumber>
    </recommendedName>
    <alternativeName>
        <fullName evidence="10">DNA topoisomerase I</fullName>
    </alternativeName>
</protein>
<dbReference type="PANTHER" id="PTHR42785">
    <property type="entry name" value="DNA TOPOISOMERASE, TYPE IA, CORE"/>
    <property type="match status" value="1"/>
</dbReference>
<dbReference type="GO" id="GO:0003917">
    <property type="term" value="F:DNA topoisomerase type I (single strand cut, ATP-independent) activity"/>
    <property type="evidence" value="ECO:0007669"/>
    <property type="project" value="UniProtKB-UniRule"/>
</dbReference>
<dbReference type="HAMAP" id="MF_00952">
    <property type="entry name" value="Topoisom_1_prok"/>
    <property type="match status" value="1"/>
</dbReference>
<dbReference type="EC" id="5.6.2.1" evidence="10"/>
<keyword evidence="4" id="KW-0863">Zinc-finger</keyword>
<dbReference type="InterPro" id="IPR006171">
    <property type="entry name" value="TOPRIM_dom"/>
</dbReference>
<dbReference type="KEGG" id="dak:DaAHT2_2318"/>
<dbReference type="Gene3D" id="3.40.50.140">
    <property type="match status" value="1"/>
</dbReference>
<dbReference type="PANTHER" id="PTHR42785:SF1">
    <property type="entry name" value="DNA TOPOISOMERASE"/>
    <property type="match status" value="1"/>
</dbReference>
<keyword evidence="6" id="KW-0460">Magnesium</keyword>
<dbReference type="PROSITE" id="PS50880">
    <property type="entry name" value="TOPRIM"/>
    <property type="match status" value="1"/>
</dbReference>
<dbReference type="CDD" id="cd03363">
    <property type="entry name" value="TOPRIM_TopoIA_TopoI"/>
    <property type="match status" value="1"/>
</dbReference>
<comment type="similarity">
    <text evidence="2 10">Belongs to the type IA topoisomerase family.</text>
</comment>
<dbReference type="InterPro" id="IPR003601">
    <property type="entry name" value="Topo_IA_2"/>
</dbReference>
<dbReference type="RefSeq" id="WP_013164497.1">
    <property type="nucleotide sequence ID" value="NC_014216.1"/>
</dbReference>
<dbReference type="HOGENOM" id="CLU_002929_4_3_7"/>
<dbReference type="AlphaFoldDB" id="D6Z6Z6"/>
<evidence type="ECO:0000256" key="3">
    <source>
        <dbReference type="ARBA" id="ARBA00022723"/>
    </source>
</evidence>
<dbReference type="InterPro" id="IPR003602">
    <property type="entry name" value="Topo_IA_DNA-bd_dom"/>
</dbReference>
<dbReference type="PROSITE" id="PS00396">
    <property type="entry name" value="TOPO_IA_1"/>
    <property type="match status" value="1"/>
</dbReference>
<evidence type="ECO:0000256" key="2">
    <source>
        <dbReference type="ARBA" id="ARBA00009446"/>
    </source>
</evidence>
<dbReference type="NCBIfam" id="TIGR01051">
    <property type="entry name" value="topA_bact"/>
    <property type="match status" value="1"/>
</dbReference>
<keyword evidence="14" id="KW-1185">Reference proteome</keyword>
<dbReference type="InterPro" id="IPR013825">
    <property type="entry name" value="Topo_IA_cen_sub2"/>
</dbReference>
<keyword evidence="3" id="KW-0479">Metal-binding</keyword>
<comment type="catalytic activity">
    <reaction evidence="1 10">
        <text>ATP-independent breakage of single-stranded DNA, followed by passage and rejoining.</text>
        <dbReference type="EC" id="5.6.2.1"/>
    </reaction>
</comment>
<evidence type="ECO:0000256" key="1">
    <source>
        <dbReference type="ARBA" id="ARBA00000213"/>
    </source>
</evidence>
<feature type="site" description="Interaction with DNA" evidence="10">
    <location>
        <position position="33"/>
    </location>
</feature>
<comment type="subunit">
    <text evidence="10">Monomer.</text>
</comment>
<dbReference type="InterPro" id="IPR005733">
    <property type="entry name" value="TopoI_bac-type"/>
</dbReference>
<dbReference type="eggNOG" id="COG0550">
    <property type="taxonomic scope" value="Bacteria"/>
</dbReference>
<evidence type="ECO:0000256" key="10">
    <source>
        <dbReference type="HAMAP-Rule" id="MF_00952"/>
    </source>
</evidence>
<dbReference type="SMART" id="SM00493">
    <property type="entry name" value="TOPRIM"/>
    <property type="match status" value="1"/>
</dbReference>
<sequence>MGKSLIIVESPAKARTLQKHLGKDYLVKASVGHIRDLPVSSLGVDIDHDFAPQYVTIKGKAKVISDLKKAAKEADQVYLAPDPDREGEAIAYHIAEALKTTRKPIRRVLFHELTHKAVLAALEKSGEVDHHLFEAQQARRVLDRLVGYQISPLLWDKVRRGLSAGRVQSVAVRMVCEREEEIEKFVSEEYWSITTTLAGPQPPPFQALLEKVDGRKLDNRKRKIADEAQARELVLQLMAAELKVAGVDKKQQRRRPSPPFITSTMQMDANRKLRFSAKKTMAQAQRLYEGIDLGKEGPVGLITYMRTDSTRVNDEALGMARDYIGSTYGADYLPAKPVQYKTGKGAQDAHEAIRPTDVSRTPESLAGKLDKDMLALYTLIWKRFVASQMAPAIYDQTSIRIAGGPEGRHELKATGSIMRFPGFMTLYVEAVDETPEEGKQSGKGGKDALLPDLQEGQLLKLNEITPKQHFTQPPPRYTEATLVKALEENGVGRPSTYAAILSTIVDKEYVRLTQRKFYPTDLGRMVNKLLVAHFPKVIDTDFTAKLEQELDEIETGKVDWVQVMREFYGPFQQNLEQAREEMKAVKHSAIPTGLNCPQCESELVIKWGRKGEFLACSNYPECKHTQDFTRDEEGKIKPLEREAPEESGESCDKCGKPMVYKHGRFGKFLACSGYPDCKNVRAISTGVSCPEDGCDGEIVQKVSKRGKVFYSCNRYPKCTYALWDKPVAKPCPLCSSPFLVEKSSKKGRRLACPNKECRYSEELPEEGE</sequence>
<proteinExistence type="inferred from homology"/>
<evidence type="ECO:0000256" key="9">
    <source>
        <dbReference type="ARBA" id="ARBA00023235"/>
    </source>
</evidence>
<dbReference type="Gene3D" id="1.10.290.10">
    <property type="entry name" value="Topoisomerase I, domain 4"/>
    <property type="match status" value="1"/>
</dbReference>
<name>D6Z6Z6_DESAT</name>
<evidence type="ECO:0000313" key="14">
    <source>
        <dbReference type="Proteomes" id="UP000001508"/>
    </source>
</evidence>
<dbReference type="SUPFAM" id="SSF56712">
    <property type="entry name" value="Prokaryotic type I DNA topoisomerase"/>
    <property type="match status" value="1"/>
</dbReference>
<dbReference type="InterPro" id="IPR023406">
    <property type="entry name" value="Topo_IA_AS"/>
</dbReference>
<dbReference type="InterPro" id="IPR013824">
    <property type="entry name" value="Topo_IA_cen_sub1"/>
</dbReference>
<feature type="site" description="Interaction with DNA" evidence="10">
    <location>
        <position position="148"/>
    </location>
</feature>
<dbReference type="Gene3D" id="1.10.460.10">
    <property type="entry name" value="Topoisomerase I, domain 2"/>
    <property type="match status" value="1"/>
</dbReference>
<dbReference type="InParanoid" id="D6Z6Z6"/>
<evidence type="ECO:0000256" key="6">
    <source>
        <dbReference type="ARBA" id="ARBA00022842"/>
    </source>
</evidence>
<evidence type="ECO:0000259" key="11">
    <source>
        <dbReference type="PROSITE" id="PS50880"/>
    </source>
</evidence>
<gene>
    <name evidence="10" type="primary">topA</name>
    <name evidence="13" type="ordered locus">DaAHT2_2318</name>
</gene>
<dbReference type="InterPro" id="IPR034149">
    <property type="entry name" value="TOPRIM_TopoI"/>
</dbReference>
<accession>D6Z6Z6</accession>
<dbReference type="InterPro" id="IPR013498">
    <property type="entry name" value="Topo_IA_Znf"/>
</dbReference>
<dbReference type="InterPro" id="IPR028612">
    <property type="entry name" value="Topoisom_1_IA"/>
</dbReference>
<dbReference type="PROSITE" id="PS52039">
    <property type="entry name" value="TOPO_IA_2"/>
    <property type="match status" value="1"/>
</dbReference>
<feature type="site" description="Interaction with DNA" evidence="10">
    <location>
        <position position="139"/>
    </location>
</feature>
<keyword evidence="7 10" id="KW-0799">Topoisomerase</keyword>
<dbReference type="FunCoup" id="D6Z6Z6">
    <property type="interactions" value="451"/>
</dbReference>
<dbReference type="InterPro" id="IPR000380">
    <property type="entry name" value="Topo_IA"/>
</dbReference>
<dbReference type="CDD" id="cd00186">
    <property type="entry name" value="TOP1Ac"/>
    <property type="match status" value="1"/>
</dbReference>
<comment type="caution">
    <text evidence="10">Lacks conserved residue(s) required for the propagation of feature annotation.</text>
</comment>
<dbReference type="Gene3D" id="3.30.65.10">
    <property type="entry name" value="Bacterial Topoisomerase I, domain 1"/>
    <property type="match status" value="3"/>
</dbReference>
<dbReference type="InterPro" id="IPR013826">
    <property type="entry name" value="Topo_IA_cen_sub3"/>
</dbReference>
<evidence type="ECO:0000256" key="4">
    <source>
        <dbReference type="ARBA" id="ARBA00022771"/>
    </source>
</evidence>
<feature type="site" description="Interaction with DNA" evidence="10">
    <location>
        <position position="306"/>
    </location>
</feature>
<evidence type="ECO:0000256" key="8">
    <source>
        <dbReference type="ARBA" id="ARBA00023125"/>
    </source>
</evidence>